<reference evidence="1 2" key="1">
    <citation type="submission" date="2020-12" db="EMBL/GenBank/DDBJ databases">
        <title>Draft genome sequence of furan degrading bacterial strain FUR100.</title>
        <authorList>
            <person name="Woiski C."/>
        </authorList>
    </citation>
    <scope>NUCLEOTIDE SEQUENCE [LARGE SCALE GENOMIC DNA]</scope>
    <source>
        <strain evidence="1 2">FUR100</strain>
    </source>
</reference>
<dbReference type="AlphaFoldDB" id="A0A8I1DB07"/>
<protein>
    <submittedName>
        <fullName evidence="1">Uncharacterized protein</fullName>
    </submittedName>
</protein>
<evidence type="ECO:0000313" key="2">
    <source>
        <dbReference type="Proteomes" id="UP000627573"/>
    </source>
</evidence>
<proteinExistence type="predicted"/>
<sequence length="63" mass="7181">MMMLVDGDLKLIHTVEPDGRVRITIEIAGEVVRAPTFAHTTYSLESLTFMDEIASQDFRRSIR</sequence>
<dbReference type="RefSeq" id="WP_197941896.1">
    <property type="nucleotide sequence ID" value="NZ_JAECSB010000085.1"/>
</dbReference>
<gene>
    <name evidence="1" type="ORF">I3517_27215</name>
</gene>
<evidence type="ECO:0000313" key="1">
    <source>
        <dbReference type="EMBL" id="MBH5146298.1"/>
    </source>
</evidence>
<organism evidence="1 2">
    <name type="scientific">Rhodococcus erythropolis</name>
    <name type="common">Arthrobacter picolinophilus</name>
    <dbReference type="NCBI Taxonomy" id="1833"/>
    <lineage>
        <taxon>Bacteria</taxon>
        <taxon>Bacillati</taxon>
        <taxon>Actinomycetota</taxon>
        <taxon>Actinomycetes</taxon>
        <taxon>Mycobacteriales</taxon>
        <taxon>Nocardiaceae</taxon>
        <taxon>Rhodococcus</taxon>
        <taxon>Rhodococcus erythropolis group</taxon>
    </lineage>
</organism>
<comment type="caution">
    <text evidence="1">The sequence shown here is derived from an EMBL/GenBank/DDBJ whole genome shotgun (WGS) entry which is preliminary data.</text>
</comment>
<keyword evidence="2" id="KW-1185">Reference proteome</keyword>
<name>A0A8I1DB07_RHOER</name>
<dbReference type="EMBL" id="JAECSB010000085">
    <property type="protein sequence ID" value="MBH5146298.1"/>
    <property type="molecule type" value="Genomic_DNA"/>
</dbReference>
<dbReference type="Proteomes" id="UP000627573">
    <property type="component" value="Unassembled WGS sequence"/>
</dbReference>
<accession>A0A8I1DB07</accession>